<organism evidence="7 8">
    <name type="scientific">Sutcliffiella cohnii</name>
    <dbReference type="NCBI Taxonomy" id="33932"/>
    <lineage>
        <taxon>Bacteria</taxon>
        <taxon>Bacillati</taxon>
        <taxon>Bacillota</taxon>
        <taxon>Bacilli</taxon>
        <taxon>Bacillales</taxon>
        <taxon>Bacillaceae</taxon>
        <taxon>Sutcliffiella</taxon>
    </lineage>
</organism>
<gene>
    <name evidence="7" type="ORF">BC6307_04615</name>
</gene>
<proteinExistence type="inferred from homology"/>
<keyword evidence="3 6" id="KW-0812">Transmembrane</keyword>
<dbReference type="PANTHER" id="PTHR30238">
    <property type="entry name" value="MEMBRANE BOUND PREDICTED REDOX MODULATOR"/>
    <property type="match status" value="1"/>
</dbReference>
<name>A0A223KMC4_9BACI</name>
<evidence type="ECO:0000256" key="4">
    <source>
        <dbReference type="ARBA" id="ARBA00022989"/>
    </source>
</evidence>
<dbReference type="InterPro" id="IPR005496">
    <property type="entry name" value="Integral_membrane_TerC"/>
</dbReference>
<dbReference type="AlphaFoldDB" id="A0A223KMC4"/>
<sequence length="221" mass="24129">MDIELITSILIIIGIDIILGGDNAILIALACRELPEKLRNKAIIIGTVLAIVCRIVLTILAVYLLTVPFLQFVGGVLLAYIAYGLLKKEEEQVNVRGSASLFTAIKTIIVADLVMGFDNVMAVAGAAHGQFILVVIGLLFSIPIIIWGSKIILLIMEKYPIVIYIGAAILAYTAGKMMISEPMIQHAIPSSNWLNIFPFAVILFVTGLSYIQKFTRRTTIQ</sequence>
<evidence type="ECO:0000256" key="1">
    <source>
        <dbReference type="ARBA" id="ARBA00004141"/>
    </source>
</evidence>
<dbReference type="NCBIfam" id="TIGR03717">
    <property type="entry name" value="R_switched_YjbE"/>
    <property type="match status" value="1"/>
</dbReference>
<feature type="transmembrane region" description="Helical" evidence="6">
    <location>
        <begin position="129"/>
        <end position="149"/>
    </location>
</feature>
<dbReference type="RefSeq" id="WP_066422073.1">
    <property type="nucleotide sequence ID" value="NZ_CP018866.1"/>
</dbReference>
<feature type="transmembrane region" description="Helical" evidence="6">
    <location>
        <begin position="69"/>
        <end position="86"/>
    </location>
</feature>
<dbReference type="Proteomes" id="UP000215224">
    <property type="component" value="Chromosome"/>
</dbReference>
<keyword evidence="5 6" id="KW-0472">Membrane</keyword>
<evidence type="ECO:0000313" key="8">
    <source>
        <dbReference type="Proteomes" id="UP000215224"/>
    </source>
</evidence>
<evidence type="ECO:0008006" key="9">
    <source>
        <dbReference type="Google" id="ProtNLM"/>
    </source>
</evidence>
<keyword evidence="4 6" id="KW-1133">Transmembrane helix</keyword>
<dbReference type="InterPro" id="IPR022301">
    <property type="entry name" value="Integral_membrane_YjbE"/>
</dbReference>
<feature type="transmembrane region" description="Helical" evidence="6">
    <location>
        <begin position="191"/>
        <end position="211"/>
    </location>
</feature>
<evidence type="ECO:0000256" key="3">
    <source>
        <dbReference type="ARBA" id="ARBA00022692"/>
    </source>
</evidence>
<evidence type="ECO:0000256" key="5">
    <source>
        <dbReference type="ARBA" id="ARBA00023136"/>
    </source>
</evidence>
<evidence type="ECO:0000256" key="6">
    <source>
        <dbReference type="SAM" id="Phobius"/>
    </source>
</evidence>
<reference evidence="7 8" key="1">
    <citation type="submission" date="2016-12" db="EMBL/GenBank/DDBJ databases">
        <title>The whole genome sequencing and assembly of Bacillus cohnii DSM 6307T strain.</title>
        <authorList>
            <person name="Lee Y.-J."/>
            <person name="Yi H."/>
            <person name="Bahn Y.-S."/>
            <person name="Kim J.F."/>
            <person name="Lee D.-W."/>
        </authorList>
    </citation>
    <scope>NUCLEOTIDE SEQUENCE [LARGE SCALE GENOMIC DNA]</scope>
    <source>
        <strain evidence="7 8">DSM 6307</strain>
    </source>
</reference>
<dbReference type="EMBL" id="CP018866">
    <property type="protein sequence ID" value="AST90612.1"/>
    <property type="molecule type" value="Genomic_DNA"/>
</dbReference>
<feature type="transmembrane region" description="Helical" evidence="6">
    <location>
        <begin position="42"/>
        <end position="63"/>
    </location>
</feature>
<feature type="transmembrane region" description="Helical" evidence="6">
    <location>
        <begin position="98"/>
        <end position="117"/>
    </location>
</feature>
<dbReference type="GO" id="GO:0016020">
    <property type="term" value="C:membrane"/>
    <property type="evidence" value="ECO:0007669"/>
    <property type="project" value="UniProtKB-SubCell"/>
</dbReference>
<accession>A0A223KMC4</accession>
<evidence type="ECO:0000313" key="7">
    <source>
        <dbReference type="EMBL" id="AST90612.1"/>
    </source>
</evidence>
<protein>
    <recommendedName>
        <fullName evidence="9">TerC family protein</fullName>
    </recommendedName>
</protein>
<feature type="transmembrane region" description="Helical" evidence="6">
    <location>
        <begin position="161"/>
        <end position="179"/>
    </location>
</feature>
<dbReference type="PANTHER" id="PTHR30238:SF4">
    <property type="entry name" value="SLL1022 PROTEIN"/>
    <property type="match status" value="1"/>
</dbReference>
<comment type="subcellular location">
    <subcellularLocation>
        <location evidence="1">Membrane</location>
        <topology evidence="1">Multi-pass membrane protein</topology>
    </subcellularLocation>
</comment>
<keyword evidence="8" id="KW-1185">Reference proteome</keyword>
<dbReference type="KEGG" id="bcoh:BC6307_04615"/>
<comment type="similarity">
    <text evidence="2">Belongs to the TerC family.</text>
</comment>
<evidence type="ECO:0000256" key="2">
    <source>
        <dbReference type="ARBA" id="ARBA00007511"/>
    </source>
</evidence>
<dbReference type="Pfam" id="PF03741">
    <property type="entry name" value="TerC"/>
    <property type="match status" value="1"/>
</dbReference>
<feature type="transmembrane region" description="Helical" evidence="6">
    <location>
        <begin position="6"/>
        <end position="30"/>
    </location>
</feature>